<protein>
    <submittedName>
        <fullName evidence="8">ABC transporter permease subunit</fullName>
    </submittedName>
    <submittedName>
        <fullName evidence="7">Phosphate ABC transporter permease</fullName>
    </submittedName>
</protein>
<dbReference type="CDD" id="cd06261">
    <property type="entry name" value="TM_PBP2"/>
    <property type="match status" value="1"/>
</dbReference>
<dbReference type="InterPro" id="IPR011044">
    <property type="entry name" value="Quino_amine_DH_bsu"/>
</dbReference>
<evidence type="ECO:0000256" key="5">
    <source>
        <dbReference type="RuleBase" id="RU363032"/>
    </source>
</evidence>
<evidence type="ECO:0000313" key="7">
    <source>
        <dbReference type="EMBL" id="AMJ73437.1"/>
    </source>
</evidence>
<proteinExistence type="inferred from homology"/>
<evidence type="ECO:0000256" key="3">
    <source>
        <dbReference type="ARBA" id="ARBA00022989"/>
    </source>
</evidence>
<gene>
    <name evidence="7" type="ORF">AVL57_05295</name>
    <name evidence="8" type="ORF">Q4527_03030</name>
</gene>
<comment type="subcellular location">
    <subcellularLocation>
        <location evidence="1 5">Cell membrane</location>
        <topology evidence="1 5">Multi-pass membrane protein</topology>
    </subcellularLocation>
</comment>
<dbReference type="SUPFAM" id="SSF161098">
    <property type="entry name" value="MetI-like"/>
    <property type="match status" value="2"/>
</dbReference>
<keyword evidence="3 5" id="KW-1133">Transmembrane helix</keyword>
<reference evidence="7 9" key="1">
    <citation type="submission" date="2015-12" db="EMBL/GenBank/DDBJ databases">
        <title>Intraspecies pangenome expansion in the marine bacterium Alteromonas.</title>
        <authorList>
            <person name="Lopez-Perez M."/>
            <person name="Rodriguez-Valera F."/>
        </authorList>
    </citation>
    <scope>NUCLEOTIDE SEQUENCE [LARGE SCALE GENOMIC DNA]</scope>
    <source>
        <strain evidence="7 9">LMG 21861</strain>
    </source>
</reference>
<evidence type="ECO:0000256" key="2">
    <source>
        <dbReference type="ARBA" id="ARBA00022692"/>
    </source>
</evidence>
<accession>A0AAW7YZD1</accession>
<dbReference type="Gene3D" id="1.10.3720.10">
    <property type="entry name" value="MetI-like"/>
    <property type="match status" value="2"/>
</dbReference>
<dbReference type="InterPro" id="IPR035906">
    <property type="entry name" value="MetI-like_sf"/>
</dbReference>
<dbReference type="PANTHER" id="PTHR42727:SF1">
    <property type="entry name" value="PHOSPHATE TRANSPORT SYSTEM PERMEASE"/>
    <property type="match status" value="1"/>
</dbReference>
<dbReference type="RefSeq" id="WP_057793689.1">
    <property type="nucleotide sequence ID" value="NZ_CAXIBE010000013.1"/>
</dbReference>
<feature type="transmembrane region" description="Helical" evidence="5">
    <location>
        <begin position="434"/>
        <end position="455"/>
    </location>
</feature>
<evidence type="ECO:0000259" key="6">
    <source>
        <dbReference type="PROSITE" id="PS50928"/>
    </source>
</evidence>
<evidence type="ECO:0000313" key="9">
    <source>
        <dbReference type="Proteomes" id="UP000056750"/>
    </source>
</evidence>
<feature type="transmembrane region" description="Helical" evidence="5">
    <location>
        <begin position="626"/>
        <end position="647"/>
    </location>
</feature>
<feature type="transmembrane region" description="Helical" evidence="5">
    <location>
        <begin position="467"/>
        <end position="487"/>
    </location>
</feature>
<feature type="transmembrane region" description="Helical" evidence="5">
    <location>
        <begin position="534"/>
        <end position="554"/>
    </location>
</feature>
<evidence type="ECO:0000313" key="10">
    <source>
        <dbReference type="Proteomes" id="UP001170717"/>
    </source>
</evidence>
<keyword evidence="5" id="KW-0813">Transport</keyword>
<dbReference type="Proteomes" id="UP001170717">
    <property type="component" value="Unassembled WGS sequence"/>
</dbReference>
<keyword evidence="2 5" id="KW-0812">Transmembrane</keyword>
<dbReference type="AlphaFoldDB" id="A0AAW7YZD1"/>
<feature type="transmembrane region" description="Helical" evidence="5">
    <location>
        <begin position="493"/>
        <end position="514"/>
    </location>
</feature>
<dbReference type="PROSITE" id="PS50928">
    <property type="entry name" value="ABC_TM1"/>
    <property type="match status" value="1"/>
</dbReference>
<feature type="domain" description="ABC transmembrane type-1" evidence="6">
    <location>
        <begin position="426"/>
        <end position="713"/>
    </location>
</feature>
<dbReference type="Pfam" id="PF00528">
    <property type="entry name" value="BPD_transp_1"/>
    <property type="match status" value="1"/>
</dbReference>
<sequence>MTSYSDSINRKRQRNDRWGRYIVTGFGGLVLLTLVILISHLVSQALPLALVPNIEKEHQFALPQGSHVENAGDLLGGQLVVISGEECRFSLFGYSDNNITKHHDYIRPCDHQLSTTSLMGENAIVDISAGGQVRVVPVRSLAYRSVLIANNSDPIAQSSSLASSTISFALPSKYWSQTSSWHFALSSKWSAIALHTPSGTFIRWVNQLNPTQMIDKFFANVDKVHLLPGAQMMLVEKEAHLFLSRLFEDESELSLLTSFNKPSSHDTSILSLEKDRTFFLQDGASHVSRWVIHRDANKLGFIETYQFSLNVGERLVDIKEHASINVVAALTDKHRLLFINRVSGEVVTTIDLPEPIQSVSWFGNRLYGYNDDAIFIWQANHLSGITTWRSLFAPQHYEGYTDVDTVWQTTNATDFQEAKFSLTPLIIGSMKASLLALFIAIPVAIGAAIYTAFFAKERLRHALKPAIEMLEAVPSVLIGFIAAIWLSPMAEQFLFSFAFFLIVIPFVLIAVAFVQRPIADRLPAKIRHGAELGFAILGVFILGYISVVWAPEWFFSVINVDGFDMLAAESDSPIGKTTIVVALALGVAISPSIYSIAEDAIGGVPDELKHASFALGATRLQTLKHVVLHVAFPGITAAIMLGFGRAFGETMIVLMVTGNTPISSWGLIEGLRALTANLAIELPEADVSSAHYQILFFTAGILFVFTFVVNTIAEFTRQRLRSRSYYE</sequence>
<keyword evidence="4 5" id="KW-0472">Membrane</keyword>
<keyword evidence="9" id="KW-1185">Reference proteome</keyword>
<evidence type="ECO:0000313" key="8">
    <source>
        <dbReference type="EMBL" id="MDO6576343.1"/>
    </source>
</evidence>
<dbReference type="KEGG" id="asq:AVL57_05295"/>
<evidence type="ECO:0000256" key="4">
    <source>
        <dbReference type="ARBA" id="ARBA00023136"/>
    </source>
</evidence>
<feature type="transmembrane region" description="Helical" evidence="5">
    <location>
        <begin position="21"/>
        <end position="42"/>
    </location>
</feature>
<evidence type="ECO:0000256" key="1">
    <source>
        <dbReference type="ARBA" id="ARBA00004651"/>
    </source>
</evidence>
<dbReference type="Proteomes" id="UP000056750">
    <property type="component" value="Chromosome"/>
</dbReference>
<dbReference type="InterPro" id="IPR000515">
    <property type="entry name" value="MetI-like"/>
</dbReference>
<feature type="transmembrane region" description="Helical" evidence="5">
    <location>
        <begin position="692"/>
        <end position="713"/>
    </location>
</feature>
<feature type="transmembrane region" description="Helical" evidence="5">
    <location>
        <begin position="574"/>
        <end position="594"/>
    </location>
</feature>
<dbReference type="GO" id="GO:0005886">
    <property type="term" value="C:plasma membrane"/>
    <property type="evidence" value="ECO:0007669"/>
    <property type="project" value="UniProtKB-SubCell"/>
</dbReference>
<dbReference type="EMBL" id="CP013926">
    <property type="protein sequence ID" value="AMJ73437.1"/>
    <property type="molecule type" value="Genomic_DNA"/>
</dbReference>
<organism evidence="8 10">
    <name type="scientific">Alteromonas stellipolaris</name>
    <dbReference type="NCBI Taxonomy" id="233316"/>
    <lineage>
        <taxon>Bacteria</taxon>
        <taxon>Pseudomonadati</taxon>
        <taxon>Pseudomonadota</taxon>
        <taxon>Gammaproteobacteria</taxon>
        <taxon>Alteromonadales</taxon>
        <taxon>Alteromonadaceae</taxon>
        <taxon>Alteromonas/Salinimonas group</taxon>
        <taxon>Alteromonas</taxon>
    </lineage>
</organism>
<dbReference type="SUPFAM" id="SSF50969">
    <property type="entry name" value="YVTN repeat-like/Quinoprotein amine dehydrogenase"/>
    <property type="match status" value="1"/>
</dbReference>
<dbReference type="GO" id="GO:0055085">
    <property type="term" value="P:transmembrane transport"/>
    <property type="evidence" value="ECO:0007669"/>
    <property type="project" value="InterPro"/>
</dbReference>
<name>A0AAW7YZD1_9ALTE</name>
<reference evidence="8" key="2">
    <citation type="submission" date="2023-07" db="EMBL/GenBank/DDBJ databases">
        <title>Genome content predicts the carbon catabolic preferences of heterotrophic bacteria.</title>
        <authorList>
            <person name="Gralka M."/>
        </authorList>
    </citation>
    <scope>NUCLEOTIDE SEQUENCE</scope>
    <source>
        <strain evidence="8">F2M12</strain>
    </source>
</reference>
<dbReference type="EMBL" id="JAUOQI010000002">
    <property type="protein sequence ID" value="MDO6576343.1"/>
    <property type="molecule type" value="Genomic_DNA"/>
</dbReference>
<dbReference type="PANTHER" id="PTHR42727">
    <property type="entry name" value="PHOSPHATE TRANSPORT SYSTEM PERMEASE PROTEIN"/>
    <property type="match status" value="1"/>
</dbReference>
<comment type="similarity">
    <text evidence="5">Belongs to the binding-protein-dependent transport system permease family.</text>
</comment>